<evidence type="ECO:0000259" key="12">
    <source>
        <dbReference type="Pfam" id="PF01529"/>
    </source>
</evidence>
<keyword evidence="3 10" id="KW-0812">Transmembrane</keyword>
<evidence type="ECO:0000256" key="7">
    <source>
        <dbReference type="ARBA" id="ARBA00023288"/>
    </source>
</evidence>
<reference evidence="13 14" key="1">
    <citation type="journal article" date="2010" name="Nature">
        <title>The Ectocarpus genome and the independent evolution of multicellularity in brown algae.</title>
        <authorList>
            <person name="Cock J.M."/>
            <person name="Sterck L."/>
            <person name="Rouze P."/>
            <person name="Scornet D."/>
            <person name="Allen A.E."/>
            <person name="Amoutzias G."/>
            <person name="Anthouard V."/>
            <person name="Artiguenave F."/>
            <person name="Aury J.M."/>
            <person name="Badger J.H."/>
            <person name="Beszteri B."/>
            <person name="Billiau K."/>
            <person name="Bonnet E."/>
            <person name="Bothwell J.H."/>
            <person name="Bowler C."/>
            <person name="Boyen C."/>
            <person name="Brownlee C."/>
            <person name="Carrano C.J."/>
            <person name="Charrier B."/>
            <person name="Cho G.Y."/>
            <person name="Coelho S.M."/>
            <person name="Collen J."/>
            <person name="Corre E."/>
            <person name="Da Silva C."/>
            <person name="Delage L."/>
            <person name="Delaroque N."/>
            <person name="Dittami S.M."/>
            <person name="Doulbeau S."/>
            <person name="Elias M."/>
            <person name="Farnham G."/>
            <person name="Gachon C.M."/>
            <person name="Gschloessl B."/>
            <person name="Heesch S."/>
            <person name="Jabbari K."/>
            <person name="Jubin C."/>
            <person name="Kawai H."/>
            <person name="Kimura K."/>
            <person name="Kloareg B."/>
            <person name="Kupper F.C."/>
            <person name="Lang D."/>
            <person name="Le Bail A."/>
            <person name="Leblanc C."/>
            <person name="Lerouge P."/>
            <person name="Lohr M."/>
            <person name="Lopez P.J."/>
            <person name="Martens C."/>
            <person name="Maumus F."/>
            <person name="Michel G."/>
            <person name="Miranda-Saavedra D."/>
            <person name="Morales J."/>
            <person name="Moreau H."/>
            <person name="Motomura T."/>
            <person name="Nagasato C."/>
            <person name="Napoli C.A."/>
            <person name="Nelson D.R."/>
            <person name="Nyvall-Collen P."/>
            <person name="Peters A.F."/>
            <person name="Pommier C."/>
            <person name="Potin P."/>
            <person name="Poulain J."/>
            <person name="Quesneville H."/>
            <person name="Read B."/>
            <person name="Rensing S.A."/>
            <person name="Ritter A."/>
            <person name="Rousvoal S."/>
            <person name="Samanta M."/>
            <person name="Samson G."/>
            <person name="Schroeder D.C."/>
            <person name="Segurens B."/>
            <person name="Strittmatter M."/>
            <person name="Tonon T."/>
            <person name="Tregear J.W."/>
            <person name="Valentin K."/>
            <person name="von Dassow P."/>
            <person name="Yamagishi T."/>
            <person name="Van de Peer Y."/>
            <person name="Wincker P."/>
        </authorList>
    </citation>
    <scope>NUCLEOTIDE SEQUENCE [LARGE SCALE GENOMIC DNA]</scope>
    <source>
        <strain evidence="14">Ec32 / CCAP1310/4</strain>
    </source>
</reference>
<comment type="domain">
    <text evidence="10">The DHHC domain is required for palmitoyltransferase activity.</text>
</comment>
<dbReference type="eggNOG" id="KOG1311">
    <property type="taxonomic scope" value="Eukaryota"/>
</dbReference>
<dbReference type="OrthoDB" id="4096362at2759"/>
<evidence type="ECO:0000256" key="1">
    <source>
        <dbReference type="ARBA" id="ARBA00004127"/>
    </source>
</evidence>
<evidence type="ECO:0000256" key="4">
    <source>
        <dbReference type="ARBA" id="ARBA00022989"/>
    </source>
</evidence>
<evidence type="ECO:0000313" key="13">
    <source>
        <dbReference type="EMBL" id="CBJ26441.1"/>
    </source>
</evidence>
<dbReference type="GO" id="GO:0005794">
    <property type="term" value="C:Golgi apparatus"/>
    <property type="evidence" value="ECO:0007669"/>
    <property type="project" value="TreeGrafter"/>
</dbReference>
<evidence type="ECO:0000256" key="8">
    <source>
        <dbReference type="ARBA" id="ARBA00023315"/>
    </source>
</evidence>
<evidence type="ECO:0000256" key="2">
    <source>
        <dbReference type="ARBA" id="ARBA00022679"/>
    </source>
</evidence>
<dbReference type="InterPro" id="IPR039859">
    <property type="entry name" value="PFA4/ZDH16/20/ERF2-like"/>
</dbReference>
<comment type="subcellular location">
    <subcellularLocation>
        <location evidence="1">Endomembrane system</location>
        <topology evidence="1">Multi-pass membrane protein</topology>
    </subcellularLocation>
</comment>
<keyword evidence="7" id="KW-0449">Lipoprotein</keyword>
<evidence type="ECO:0000313" key="14">
    <source>
        <dbReference type="Proteomes" id="UP000002630"/>
    </source>
</evidence>
<keyword evidence="8 10" id="KW-0012">Acyltransferase</keyword>
<keyword evidence="2 10" id="KW-0808">Transferase</keyword>
<dbReference type="EMBL" id="FN648520">
    <property type="protein sequence ID" value="CBJ26441.1"/>
    <property type="molecule type" value="Genomic_DNA"/>
</dbReference>
<dbReference type="PROSITE" id="PS50216">
    <property type="entry name" value="DHHC"/>
    <property type="match status" value="1"/>
</dbReference>
<dbReference type="Pfam" id="PF01529">
    <property type="entry name" value="DHHC"/>
    <property type="match status" value="1"/>
</dbReference>
<name>D7FXK0_ECTSI</name>
<keyword evidence="14" id="KW-1185">Reference proteome</keyword>
<evidence type="ECO:0000256" key="3">
    <source>
        <dbReference type="ARBA" id="ARBA00022692"/>
    </source>
</evidence>
<proteinExistence type="inferred from homology"/>
<comment type="similarity">
    <text evidence="10">Belongs to the DHHC palmitoyltransferase family.</text>
</comment>
<dbReference type="GO" id="GO:0005783">
    <property type="term" value="C:endoplasmic reticulum"/>
    <property type="evidence" value="ECO:0007669"/>
    <property type="project" value="TreeGrafter"/>
</dbReference>
<evidence type="ECO:0000256" key="11">
    <source>
        <dbReference type="SAM" id="MobiDB-lite"/>
    </source>
</evidence>
<dbReference type="InterPro" id="IPR001594">
    <property type="entry name" value="Palmitoyltrfase_DHHC"/>
</dbReference>
<feature type="domain" description="Palmitoyltransferase DHHC" evidence="12">
    <location>
        <begin position="229"/>
        <end position="301"/>
    </location>
</feature>
<evidence type="ECO:0000256" key="10">
    <source>
        <dbReference type="RuleBase" id="RU079119"/>
    </source>
</evidence>
<keyword evidence="5 10" id="KW-0472">Membrane</keyword>
<keyword evidence="4 10" id="KW-1133">Transmembrane helix</keyword>
<feature type="region of interest" description="Disordered" evidence="11">
    <location>
        <begin position="207"/>
        <end position="226"/>
    </location>
</feature>
<feature type="transmembrane region" description="Helical" evidence="10">
    <location>
        <begin position="6"/>
        <end position="29"/>
    </location>
</feature>
<dbReference type="InParanoid" id="D7FXK0"/>
<dbReference type="EMBL" id="FN649732">
    <property type="protein sequence ID" value="CBJ26441.1"/>
    <property type="molecule type" value="Genomic_DNA"/>
</dbReference>
<dbReference type="STRING" id="2880.D7FXK0"/>
<dbReference type="PANTHER" id="PTHR22883:SF43">
    <property type="entry name" value="PALMITOYLTRANSFERASE APP"/>
    <property type="match status" value="1"/>
</dbReference>
<keyword evidence="6" id="KW-0564">Palmitate</keyword>
<dbReference type="GO" id="GO:0019706">
    <property type="term" value="F:protein-cysteine S-palmitoyltransferase activity"/>
    <property type="evidence" value="ECO:0007669"/>
    <property type="project" value="UniProtKB-EC"/>
</dbReference>
<accession>D7FXK0</accession>
<evidence type="ECO:0000256" key="6">
    <source>
        <dbReference type="ARBA" id="ARBA00023139"/>
    </source>
</evidence>
<comment type="catalytic activity">
    <reaction evidence="9 10">
        <text>L-cysteinyl-[protein] + hexadecanoyl-CoA = S-hexadecanoyl-L-cysteinyl-[protein] + CoA</text>
        <dbReference type="Rhea" id="RHEA:36683"/>
        <dbReference type="Rhea" id="RHEA-COMP:10131"/>
        <dbReference type="Rhea" id="RHEA-COMP:11032"/>
        <dbReference type="ChEBI" id="CHEBI:29950"/>
        <dbReference type="ChEBI" id="CHEBI:57287"/>
        <dbReference type="ChEBI" id="CHEBI:57379"/>
        <dbReference type="ChEBI" id="CHEBI:74151"/>
        <dbReference type="EC" id="2.3.1.225"/>
    </reaction>
</comment>
<evidence type="ECO:0000256" key="5">
    <source>
        <dbReference type="ARBA" id="ARBA00023136"/>
    </source>
</evidence>
<dbReference type="AlphaFoldDB" id="D7FXK0"/>
<dbReference type="EC" id="2.3.1.225" evidence="10"/>
<evidence type="ECO:0000256" key="9">
    <source>
        <dbReference type="ARBA" id="ARBA00048048"/>
    </source>
</evidence>
<protein>
    <recommendedName>
        <fullName evidence="10">Palmitoyltransferase</fullName>
        <ecNumber evidence="10">2.3.1.225</ecNumber>
    </recommendedName>
</protein>
<dbReference type="PANTHER" id="PTHR22883">
    <property type="entry name" value="ZINC FINGER DHHC DOMAIN CONTAINING PROTEIN"/>
    <property type="match status" value="1"/>
</dbReference>
<organism evidence="13 14">
    <name type="scientific">Ectocarpus siliculosus</name>
    <name type="common">Brown alga</name>
    <name type="synonym">Conferva siliculosa</name>
    <dbReference type="NCBI Taxonomy" id="2880"/>
    <lineage>
        <taxon>Eukaryota</taxon>
        <taxon>Sar</taxon>
        <taxon>Stramenopiles</taxon>
        <taxon>Ochrophyta</taxon>
        <taxon>PX clade</taxon>
        <taxon>Phaeophyceae</taxon>
        <taxon>Ectocarpales</taxon>
        <taxon>Ectocarpaceae</taxon>
        <taxon>Ectocarpus</taxon>
    </lineage>
</organism>
<feature type="transmembrane region" description="Helical" evidence="10">
    <location>
        <begin position="41"/>
        <end position="59"/>
    </location>
</feature>
<dbReference type="GO" id="GO:0006612">
    <property type="term" value="P:protein targeting to membrane"/>
    <property type="evidence" value="ECO:0007669"/>
    <property type="project" value="TreeGrafter"/>
</dbReference>
<dbReference type="Proteomes" id="UP000002630">
    <property type="component" value="Linkage Group LG07"/>
</dbReference>
<feature type="transmembrane region" description="Helical" evidence="10">
    <location>
        <begin position="276"/>
        <end position="303"/>
    </location>
</feature>
<sequence length="306" mass="30700">MVGPDWRVGAWTFVSIPAGTVGWGCLIIFGAPDDGGDMLRTIIVAIGGGLALVTMAFYLSTACTDPGIVFKHTATPVRGTPAAGHGPRGSGGRSALLALSAGAGTPVPTGGGGGDVATGGKGGAAVAVAGGGAEEGKEAQGAGATWGTEDVEAQQILDILTDDYREGAKSHEVATVAAAEEGLPPEDCAAAADAGSKAVADMRNVPPPEEAAASSAPRQRGATVGGGDSATICGRCQIERPPGAVHCTLCGVCVQKLDHHCPFMGQCVGRKTLVPFYLFVVSVWFLIVYVLLAVAYLVVAVVYNGL</sequence>
<gene>
    <name evidence="13" type="ORF">Esi_0033_0060</name>
</gene>